<dbReference type="HAMAP" id="MF_00123">
    <property type="entry name" value="Arg_tRNA_synth"/>
    <property type="match status" value="1"/>
</dbReference>
<protein>
    <recommendedName>
        <fullName evidence="11">Arginine--tRNA ligase</fullName>
        <ecNumber evidence="11">6.1.1.19</ecNumber>
    </recommendedName>
    <alternativeName>
        <fullName evidence="11">Arginyl-tRNA synthetase</fullName>
        <shortName evidence="11">ArgRS</shortName>
    </alternativeName>
</protein>
<comment type="caution">
    <text evidence="15">The sequence shown here is derived from an EMBL/GenBank/DDBJ whole genome shotgun (WGS) entry which is preliminary data.</text>
</comment>
<dbReference type="SUPFAM" id="SSF55190">
    <property type="entry name" value="Arginyl-tRNA synthetase (ArgRS), N-terminal 'additional' domain"/>
    <property type="match status" value="1"/>
</dbReference>
<dbReference type="FunFam" id="1.10.730.10:FF:000008">
    <property type="entry name" value="Arginine--tRNA ligase"/>
    <property type="match status" value="1"/>
</dbReference>
<dbReference type="PROSITE" id="PS00178">
    <property type="entry name" value="AA_TRNA_LIGASE_I"/>
    <property type="match status" value="1"/>
</dbReference>
<evidence type="ECO:0000313" key="15">
    <source>
        <dbReference type="EMBL" id="GGF92537.1"/>
    </source>
</evidence>
<dbReference type="EMBL" id="BMEO01000004">
    <property type="protein sequence ID" value="GGF92537.1"/>
    <property type="molecule type" value="Genomic_DNA"/>
</dbReference>
<evidence type="ECO:0000256" key="12">
    <source>
        <dbReference type="RuleBase" id="RU363038"/>
    </source>
</evidence>
<dbReference type="AlphaFoldDB" id="A0A917FP11"/>
<comment type="catalytic activity">
    <reaction evidence="10 11">
        <text>tRNA(Arg) + L-arginine + ATP = L-arginyl-tRNA(Arg) + AMP + diphosphate</text>
        <dbReference type="Rhea" id="RHEA:20301"/>
        <dbReference type="Rhea" id="RHEA-COMP:9658"/>
        <dbReference type="Rhea" id="RHEA-COMP:9673"/>
        <dbReference type="ChEBI" id="CHEBI:30616"/>
        <dbReference type="ChEBI" id="CHEBI:32682"/>
        <dbReference type="ChEBI" id="CHEBI:33019"/>
        <dbReference type="ChEBI" id="CHEBI:78442"/>
        <dbReference type="ChEBI" id="CHEBI:78513"/>
        <dbReference type="ChEBI" id="CHEBI:456215"/>
        <dbReference type="EC" id="6.1.1.19"/>
    </reaction>
</comment>
<dbReference type="InterPro" id="IPR014729">
    <property type="entry name" value="Rossmann-like_a/b/a_fold"/>
</dbReference>
<organism evidence="15 16">
    <name type="scientific">Marinicella pacifica</name>
    <dbReference type="NCBI Taxonomy" id="1171543"/>
    <lineage>
        <taxon>Bacteria</taxon>
        <taxon>Pseudomonadati</taxon>
        <taxon>Pseudomonadota</taxon>
        <taxon>Gammaproteobacteria</taxon>
        <taxon>Lysobacterales</taxon>
        <taxon>Marinicellaceae</taxon>
        <taxon>Marinicella</taxon>
    </lineage>
</organism>
<dbReference type="SUPFAM" id="SSF47323">
    <property type="entry name" value="Anticodon-binding domain of a subclass of class I aminoacyl-tRNA synthetases"/>
    <property type="match status" value="1"/>
</dbReference>
<dbReference type="InterPro" id="IPR001412">
    <property type="entry name" value="aa-tRNA-synth_I_CS"/>
</dbReference>
<evidence type="ECO:0000256" key="2">
    <source>
        <dbReference type="ARBA" id="ARBA00005594"/>
    </source>
</evidence>
<dbReference type="CDD" id="cd00671">
    <property type="entry name" value="ArgRS_core"/>
    <property type="match status" value="1"/>
</dbReference>
<dbReference type="PRINTS" id="PR01038">
    <property type="entry name" value="TRNASYNTHARG"/>
</dbReference>
<keyword evidence="6 11" id="KW-0547">Nucleotide-binding</keyword>
<dbReference type="Gene3D" id="3.40.50.620">
    <property type="entry name" value="HUPs"/>
    <property type="match status" value="1"/>
</dbReference>
<dbReference type="SMART" id="SM00836">
    <property type="entry name" value="DALR_1"/>
    <property type="match status" value="1"/>
</dbReference>
<keyword evidence="4 11" id="KW-0963">Cytoplasm</keyword>
<evidence type="ECO:0000256" key="6">
    <source>
        <dbReference type="ARBA" id="ARBA00022741"/>
    </source>
</evidence>
<keyword evidence="5 11" id="KW-0436">Ligase</keyword>
<dbReference type="Pfam" id="PF03485">
    <property type="entry name" value="Arg_tRNA_synt_N"/>
    <property type="match status" value="1"/>
</dbReference>
<keyword evidence="7 11" id="KW-0067">ATP-binding</keyword>
<evidence type="ECO:0000259" key="14">
    <source>
        <dbReference type="SMART" id="SM01016"/>
    </source>
</evidence>
<dbReference type="Gene3D" id="3.30.1360.70">
    <property type="entry name" value="Arginyl tRNA synthetase N-terminal domain"/>
    <property type="match status" value="1"/>
</dbReference>
<dbReference type="GO" id="GO:0005524">
    <property type="term" value="F:ATP binding"/>
    <property type="evidence" value="ECO:0007669"/>
    <property type="project" value="UniProtKB-UniRule"/>
</dbReference>
<keyword evidence="8 11" id="KW-0648">Protein biosynthesis</keyword>
<dbReference type="Pfam" id="PF00750">
    <property type="entry name" value="tRNA-synt_1d"/>
    <property type="match status" value="1"/>
</dbReference>
<accession>A0A917FP11</accession>
<evidence type="ECO:0000256" key="11">
    <source>
        <dbReference type="HAMAP-Rule" id="MF_00123"/>
    </source>
</evidence>
<dbReference type="InterPro" id="IPR005148">
    <property type="entry name" value="Arg-tRNA-synth_N"/>
</dbReference>
<feature type="short sequence motif" description="'HIGH' region" evidence="11">
    <location>
        <begin position="128"/>
        <end position="138"/>
    </location>
</feature>
<dbReference type="GO" id="GO:0006420">
    <property type="term" value="P:arginyl-tRNA aminoacylation"/>
    <property type="evidence" value="ECO:0007669"/>
    <property type="project" value="UniProtKB-UniRule"/>
</dbReference>
<comment type="subcellular location">
    <subcellularLocation>
        <location evidence="1 11">Cytoplasm</location>
    </subcellularLocation>
</comment>
<dbReference type="RefSeq" id="WP_188364817.1">
    <property type="nucleotide sequence ID" value="NZ_BAABJF010000015.1"/>
</dbReference>
<dbReference type="InterPro" id="IPR008909">
    <property type="entry name" value="DALR_anticod-bd"/>
</dbReference>
<feature type="domain" description="Arginyl tRNA synthetase N-terminal" evidence="14">
    <location>
        <begin position="3"/>
        <end position="91"/>
    </location>
</feature>
<dbReference type="FunFam" id="3.40.50.620:FF:000062">
    <property type="entry name" value="Arginine--tRNA ligase"/>
    <property type="match status" value="1"/>
</dbReference>
<dbReference type="InterPro" id="IPR036695">
    <property type="entry name" value="Arg-tRNA-synth_N_sf"/>
</dbReference>
<dbReference type="SUPFAM" id="SSF52374">
    <property type="entry name" value="Nucleotidylyl transferase"/>
    <property type="match status" value="1"/>
</dbReference>
<dbReference type="GO" id="GO:0005737">
    <property type="term" value="C:cytoplasm"/>
    <property type="evidence" value="ECO:0007669"/>
    <property type="project" value="UniProtKB-SubCell"/>
</dbReference>
<dbReference type="PANTHER" id="PTHR11956:SF5">
    <property type="entry name" value="ARGININE--TRNA LIGASE, CYTOPLASMIC"/>
    <property type="match status" value="1"/>
</dbReference>
<dbReference type="EC" id="6.1.1.19" evidence="11"/>
<reference evidence="15" key="1">
    <citation type="journal article" date="2014" name="Int. J. Syst. Evol. Microbiol.">
        <title>Complete genome sequence of Corynebacterium casei LMG S-19264T (=DSM 44701T), isolated from a smear-ripened cheese.</title>
        <authorList>
            <consortium name="US DOE Joint Genome Institute (JGI-PGF)"/>
            <person name="Walter F."/>
            <person name="Albersmeier A."/>
            <person name="Kalinowski J."/>
            <person name="Ruckert C."/>
        </authorList>
    </citation>
    <scope>NUCLEOTIDE SEQUENCE</scope>
    <source>
        <strain evidence="15">CGMCC 1.12181</strain>
    </source>
</reference>
<dbReference type="SMART" id="SM01016">
    <property type="entry name" value="Arg_tRNA_synt_N"/>
    <property type="match status" value="1"/>
</dbReference>
<comment type="subunit">
    <text evidence="3 11">Monomer.</text>
</comment>
<evidence type="ECO:0000256" key="7">
    <source>
        <dbReference type="ARBA" id="ARBA00022840"/>
    </source>
</evidence>
<evidence type="ECO:0000313" key="16">
    <source>
        <dbReference type="Proteomes" id="UP000605253"/>
    </source>
</evidence>
<comment type="similarity">
    <text evidence="2 11 12">Belongs to the class-I aminoacyl-tRNA synthetase family.</text>
</comment>
<dbReference type="InterPro" id="IPR009080">
    <property type="entry name" value="tRNAsynth_Ia_anticodon-bd"/>
</dbReference>
<keyword evidence="9 11" id="KW-0030">Aminoacyl-tRNA synthetase</keyword>
<dbReference type="Pfam" id="PF05746">
    <property type="entry name" value="DALR_1"/>
    <property type="match status" value="1"/>
</dbReference>
<dbReference type="InterPro" id="IPR001278">
    <property type="entry name" value="Arg-tRNA-ligase"/>
</dbReference>
<dbReference type="GO" id="GO:0004814">
    <property type="term" value="F:arginine-tRNA ligase activity"/>
    <property type="evidence" value="ECO:0007669"/>
    <property type="project" value="UniProtKB-UniRule"/>
</dbReference>
<evidence type="ECO:0000259" key="13">
    <source>
        <dbReference type="SMART" id="SM00836"/>
    </source>
</evidence>
<proteinExistence type="inferred from homology"/>
<reference evidence="15" key="2">
    <citation type="submission" date="2020-09" db="EMBL/GenBank/DDBJ databases">
        <authorList>
            <person name="Sun Q."/>
            <person name="Zhou Y."/>
        </authorList>
    </citation>
    <scope>NUCLEOTIDE SEQUENCE</scope>
    <source>
        <strain evidence="15">CGMCC 1.12181</strain>
    </source>
</reference>
<dbReference type="PANTHER" id="PTHR11956">
    <property type="entry name" value="ARGINYL-TRNA SYNTHETASE"/>
    <property type="match status" value="1"/>
</dbReference>
<evidence type="ECO:0000256" key="10">
    <source>
        <dbReference type="ARBA" id="ARBA00049339"/>
    </source>
</evidence>
<evidence type="ECO:0000256" key="9">
    <source>
        <dbReference type="ARBA" id="ARBA00023146"/>
    </source>
</evidence>
<dbReference type="Proteomes" id="UP000605253">
    <property type="component" value="Unassembled WGS sequence"/>
</dbReference>
<evidence type="ECO:0000256" key="1">
    <source>
        <dbReference type="ARBA" id="ARBA00004496"/>
    </source>
</evidence>
<dbReference type="Gene3D" id="1.10.730.10">
    <property type="entry name" value="Isoleucyl-tRNA Synthetase, Domain 1"/>
    <property type="match status" value="1"/>
</dbReference>
<gene>
    <name evidence="11 15" type="primary">argS</name>
    <name evidence="15" type="ORF">GCM10011365_12170</name>
</gene>
<evidence type="ECO:0000256" key="4">
    <source>
        <dbReference type="ARBA" id="ARBA00022490"/>
    </source>
</evidence>
<evidence type="ECO:0000256" key="8">
    <source>
        <dbReference type="ARBA" id="ARBA00022917"/>
    </source>
</evidence>
<dbReference type="NCBIfam" id="TIGR00456">
    <property type="entry name" value="argS"/>
    <property type="match status" value="1"/>
</dbReference>
<feature type="domain" description="DALR anticodon binding" evidence="13">
    <location>
        <begin position="464"/>
        <end position="585"/>
    </location>
</feature>
<name>A0A917FP11_9GAMM</name>
<sequence>MIGHIQELIENAIEHLTQRDAIELDSLPPIHVERARNPEHGDYASNIAMVLQKQLKQPPLAIAEMIVEAMNQSKHISGVEAVKPGFINFTLTENCRLQIIRKILEHKEHFGTNDIGKDQHVTVEFVSANPTGPLHVGHGRGAAYGSSLVNILKKSGFKVHAEYYVNDNGRQMDILATSVWLRYLELCGDQLRFPDNGYQGDYIVDIARKIRAKFGDDLRVEVNQIFDQVSKDESQGGDKEAHIDDVIQNSKNLLNDNYQKVFQMALKQILGGIQEDLEDFNVYFDEWFSEKKLHQSDWIERAMQRLKDGEHVYKKDGAWWFNASYFGDDKDRVLMRENGQKTYFASDVAYLMHKMERGYDRAIYIFGADHHGYIGRLKAAAKALGYDADKVDIQLVQFANLFKGKEKLKMSTRSGSFITLKTLVDEVGTDAARYFYVMRSHDQHLDFDLQLAKSQTKDNPVFYIQYAHARICSVFRQLDAQNMPYNEEIGLVNLKLLSSEHEKALIRQLSMYAETIAKAATSYQVNTLANYLKDLAQAFHQFYAHCKVQGDNEDLRNARLNLCSATRYVLADGLALIGSSAPTEMHSEDFDHDD</sequence>
<evidence type="ECO:0000256" key="3">
    <source>
        <dbReference type="ARBA" id="ARBA00011245"/>
    </source>
</evidence>
<dbReference type="InterPro" id="IPR035684">
    <property type="entry name" value="ArgRS_core"/>
</dbReference>
<evidence type="ECO:0000256" key="5">
    <source>
        <dbReference type="ARBA" id="ARBA00022598"/>
    </source>
</evidence>
<keyword evidence="16" id="KW-1185">Reference proteome</keyword>